<evidence type="ECO:0000313" key="2">
    <source>
        <dbReference type="EMBL" id="EFX82348.1"/>
    </source>
</evidence>
<dbReference type="EMBL" id="GL732540">
    <property type="protein sequence ID" value="EFX82348.1"/>
    <property type="molecule type" value="Genomic_DNA"/>
</dbReference>
<protein>
    <submittedName>
        <fullName evidence="2">Uncharacterized protein</fullName>
    </submittedName>
</protein>
<sequence>MEKILAAADGFAGLLAFSLGISGLAVYSNWTPDNVAVGIWGGIYLLAFAALLFMKMLKKSQIVMGMAVLAALIGATMIGIHSWSIDMYQPLIADCKMYDSINSTLPNSTVTIGEEYPDIFEPVKICDRTVIDSLMLVCGILAVVVNGFIAATASSIASD</sequence>
<keyword evidence="1" id="KW-0812">Transmembrane</keyword>
<keyword evidence="1" id="KW-0472">Membrane</keyword>
<dbReference type="PhylomeDB" id="E9GEA0"/>
<feature type="transmembrane region" description="Helical" evidence="1">
    <location>
        <begin position="61"/>
        <end position="83"/>
    </location>
</feature>
<feature type="transmembrane region" description="Helical" evidence="1">
    <location>
        <begin position="134"/>
        <end position="157"/>
    </location>
</feature>
<dbReference type="InParanoid" id="E9GEA0"/>
<dbReference type="Proteomes" id="UP000000305">
    <property type="component" value="Unassembled WGS sequence"/>
</dbReference>
<keyword evidence="3" id="KW-1185">Reference proteome</keyword>
<dbReference type="HOGENOM" id="CLU_152141_0_0_1"/>
<feature type="transmembrane region" description="Helical" evidence="1">
    <location>
        <begin position="12"/>
        <end position="30"/>
    </location>
</feature>
<keyword evidence="1" id="KW-1133">Transmembrane helix</keyword>
<dbReference type="KEGG" id="dpx:DAPPUDRAFT_302561"/>
<reference evidence="2 3" key="1">
    <citation type="journal article" date="2011" name="Science">
        <title>The ecoresponsive genome of Daphnia pulex.</title>
        <authorList>
            <person name="Colbourne J.K."/>
            <person name="Pfrender M.E."/>
            <person name="Gilbert D."/>
            <person name="Thomas W.K."/>
            <person name="Tucker A."/>
            <person name="Oakley T.H."/>
            <person name="Tokishita S."/>
            <person name="Aerts A."/>
            <person name="Arnold G.J."/>
            <person name="Basu M.K."/>
            <person name="Bauer D.J."/>
            <person name="Caceres C.E."/>
            <person name="Carmel L."/>
            <person name="Casola C."/>
            <person name="Choi J.H."/>
            <person name="Detter J.C."/>
            <person name="Dong Q."/>
            <person name="Dusheyko S."/>
            <person name="Eads B.D."/>
            <person name="Frohlich T."/>
            <person name="Geiler-Samerotte K.A."/>
            <person name="Gerlach D."/>
            <person name="Hatcher P."/>
            <person name="Jogdeo S."/>
            <person name="Krijgsveld J."/>
            <person name="Kriventseva E.V."/>
            <person name="Kultz D."/>
            <person name="Laforsch C."/>
            <person name="Lindquist E."/>
            <person name="Lopez J."/>
            <person name="Manak J.R."/>
            <person name="Muller J."/>
            <person name="Pangilinan J."/>
            <person name="Patwardhan R.P."/>
            <person name="Pitluck S."/>
            <person name="Pritham E.J."/>
            <person name="Rechtsteiner A."/>
            <person name="Rho M."/>
            <person name="Rogozin I.B."/>
            <person name="Sakarya O."/>
            <person name="Salamov A."/>
            <person name="Schaack S."/>
            <person name="Shapiro H."/>
            <person name="Shiga Y."/>
            <person name="Skalitzky C."/>
            <person name="Smith Z."/>
            <person name="Souvorov A."/>
            <person name="Sung W."/>
            <person name="Tang Z."/>
            <person name="Tsuchiya D."/>
            <person name="Tu H."/>
            <person name="Vos H."/>
            <person name="Wang M."/>
            <person name="Wolf Y.I."/>
            <person name="Yamagata H."/>
            <person name="Yamada T."/>
            <person name="Ye Y."/>
            <person name="Shaw J.R."/>
            <person name="Andrews J."/>
            <person name="Crease T.J."/>
            <person name="Tang H."/>
            <person name="Lucas S.M."/>
            <person name="Robertson H.M."/>
            <person name="Bork P."/>
            <person name="Koonin E.V."/>
            <person name="Zdobnov E.M."/>
            <person name="Grigoriev I.V."/>
            <person name="Lynch M."/>
            <person name="Boore J.L."/>
        </authorList>
    </citation>
    <scope>NUCLEOTIDE SEQUENCE [LARGE SCALE GENOMIC DNA]</scope>
</reference>
<proteinExistence type="predicted"/>
<dbReference type="AlphaFoldDB" id="E9GEA0"/>
<gene>
    <name evidence="2" type="ORF">DAPPUDRAFT_302561</name>
</gene>
<feature type="transmembrane region" description="Helical" evidence="1">
    <location>
        <begin position="36"/>
        <end position="54"/>
    </location>
</feature>
<evidence type="ECO:0000313" key="3">
    <source>
        <dbReference type="Proteomes" id="UP000000305"/>
    </source>
</evidence>
<dbReference type="OrthoDB" id="6358886at2759"/>
<evidence type="ECO:0000256" key="1">
    <source>
        <dbReference type="SAM" id="Phobius"/>
    </source>
</evidence>
<organism evidence="2 3">
    <name type="scientific">Daphnia pulex</name>
    <name type="common">Water flea</name>
    <dbReference type="NCBI Taxonomy" id="6669"/>
    <lineage>
        <taxon>Eukaryota</taxon>
        <taxon>Metazoa</taxon>
        <taxon>Ecdysozoa</taxon>
        <taxon>Arthropoda</taxon>
        <taxon>Crustacea</taxon>
        <taxon>Branchiopoda</taxon>
        <taxon>Diplostraca</taxon>
        <taxon>Cladocera</taxon>
        <taxon>Anomopoda</taxon>
        <taxon>Daphniidae</taxon>
        <taxon>Daphnia</taxon>
    </lineage>
</organism>
<accession>E9GEA0</accession>
<name>E9GEA0_DAPPU</name>